<proteinExistence type="predicted"/>
<feature type="transmembrane region" description="Helical" evidence="2">
    <location>
        <begin position="57"/>
        <end position="75"/>
    </location>
</feature>
<dbReference type="RefSeq" id="WP_148811671.1">
    <property type="nucleotide sequence ID" value="NZ_VSZI01000001.1"/>
</dbReference>
<evidence type="ECO:0000313" key="3">
    <source>
        <dbReference type="EMBL" id="TYR20007.1"/>
    </source>
</evidence>
<keyword evidence="2" id="KW-0472">Membrane</keyword>
<organism evidence="3 4">
    <name type="scientific">Corynebacterium urealyticum</name>
    <dbReference type="NCBI Taxonomy" id="43771"/>
    <lineage>
        <taxon>Bacteria</taxon>
        <taxon>Bacillati</taxon>
        <taxon>Actinomycetota</taxon>
        <taxon>Actinomycetes</taxon>
        <taxon>Mycobacteriales</taxon>
        <taxon>Corynebacteriaceae</taxon>
        <taxon>Corynebacterium</taxon>
    </lineage>
</organism>
<comment type="caution">
    <text evidence="3">The sequence shown here is derived from an EMBL/GenBank/DDBJ whole genome shotgun (WGS) entry which is preliminary data.</text>
</comment>
<evidence type="ECO:0000256" key="1">
    <source>
        <dbReference type="SAM" id="MobiDB-lite"/>
    </source>
</evidence>
<evidence type="ECO:0000313" key="4">
    <source>
        <dbReference type="Proteomes" id="UP000324726"/>
    </source>
</evidence>
<feature type="transmembrane region" description="Helical" evidence="2">
    <location>
        <begin position="102"/>
        <end position="121"/>
    </location>
</feature>
<dbReference type="EMBL" id="VSZI01000001">
    <property type="protein sequence ID" value="TYR20007.1"/>
    <property type="molecule type" value="Genomic_DNA"/>
</dbReference>
<feature type="transmembrane region" description="Helical" evidence="2">
    <location>
        <begin position="128"/>
        <end position="147"/>
    </location>
</feature>
<dbReference type="AlphaFoldDB" id="A0A5D4FV80"/>
<feature type="transmembrane region" description="Helical" evidence="2">
    <location>
        <begin position="162"/>
        <end position="183"/>
    </location>
</feature>
<feature type="region of interest" description="Disordered" evidence="1">
    <location>
        <begin position="1"/>
        <end position="31"/>
    </location>
</feature>
<sequence length="254" mass="28127">MTKKNDANSADSPQESKPGVAGATEDTQGKDPLAAYRGDLTAAEEKAAKMVDYRQQLPFMALGLMLVLVSLFLPHSRDVLGIDVLFNSPTAQKFQITMPERVYATLAVLGGVMLTIGTIVSRSWLVAWVNWAFAGVGWWYSVFAIWMRQSRPVTDPAGPPSYGLVIGAIGMTILFVMITWVLFRRNPLQRALAAARREEAHRSAEAQAAQQRLRTGVEEWPKADLEDIVDDRRARAKQRRRKTDGDKNIGGQEG</sequence>
<accession>A0A5D4FV80</accession>
<feature type="region of interest" description="Disordered" evidence="1">
    <location>
        <begin position="231"/>
        <end position="254"/>
    </location>
</feature>
<keyword evidence="2" id="KW-1133">Transmembrane helix</keyword>
<keyword evidence="2" id="KW-0812">Transmembrane</keyword>
<protein>
    <submittedName>
        <fullName evidence="3">Uncharacterized protein</fullName>
    </submittedName>
</protein>
<dbReference type="Proteomes" id="UP000324726">
    <property type="component" value="Unassembled WGS sequence"/>
</dbReference>
<reference evidence="3 4" key="1">
    <citation type="submission" date="2019-08" db="EMBL/GenBank/DDBJ databases">
        <title>Draft genome of C. urealyticum strain VH4248.</title>
        <authorList>
            <person name="Navas J."/>
        </authorList>
    </citation>
    <scope>NUCLEOTIDE SEQUENCE [LARGE SCALE GENOMIC DNA]</scope>
    <source>
        <strain evidence="3 4">VH4248</strain>
    </source>
</reference>
<name>A0A5D4FV80_9CORY</name>
<evidence type="ECO:0000256" key="2">
    <source>
        <dbReference type="SAM" id="Phobius"/>
    </source>
</evidence>
<gene>
    <name evidence="3" type="ORF">FYJ87_03165</name>
</gene>